<dbReference type="InterPro" id="IPR011990">
    <property type="entry name" value="TPR-like_helical_dom_sf"/>
</dbReference>
<dbReference type="VEuPathDB" id="FungiDB:BTJ68_05206"/>
<evidence type="ECO:0000313" key="7">
    <source>
        <dbReference type="EMBL" id="RMZ27664.1"/>
    </source>
</evidence>
<dbReference type="Gene3D" id="1.25.40.10">
    <property type="entry name" value="Tetratricopeptide repeat domain"/>
    <property type="match status" value="2"/>
</dbReference>
<evidence type="ECO:0000256" key="3">
    <source>
        <dbReference type="ARBA" id="ARBA00044493"/>
    </source>
</evidence>
<comment type="caution">
    <text evidence="7">The sequence shown here is derived from an EMBL/GenBank/DDBJ whole genome shotgun (WGS) entry which is preliminary data.</text>
</comment>
<dbReference type="OrthoDB" id="1908178at2759"/>
<dbReference type="PANTHER" id="PTHR47936:SF1">
    <property type="entry name" value="PENTATRICOPEPTIDE REPEAT-CONTAINING PROTEIN GUN1, CHLOROPLASTIC"/>
    <property type="match status" value="1"/>
</dbReference>
<gene>
    <name evidence="7" type="ORF">D0859_08261</name>
</gene>
<comment type="function">
    <text evidence="3">Regulates mitochondrial small subunit maturation by controlling 15S rRNA 5'-end processing. Localizes to the 5' precursor of the 15S rRNA in a position that is subsequently occupied by mS47 in the mature yeast mtSSU. Uses structure and sequence-specific RNA recognition, binding to a single-stranded region of the precursor and specifically recognizing bases -6 to -1. The exchange of Ccm1 for mS47 is coupled to the irreversible removal of precursor rRNA that is accompanied by conformational changes of the mitoribosomal proteins uS5m and mS26. These conformational changes signal completion of 5'-end rRNA processing through protection of the mature 5'-end of the 15S rRNA and stabilization of mS47. The removal of the 5' precursor together with the dissociation of Ccm1 may be catalyzed by the 5'-3' exoribonuclease Pet127. Involved in the specific removal of group I introns in mitochondrial encoded transcripts.</text>
</comment>
<evidence type="ECO:0000256" key="4">
    <source>
        <dbReference type="ARBA" id="ARBA00044511"/>
    </source>
</evidence>
<protein>
    <recommendedName>
        <fullName evidence="9">Pentacotripeptide-repeat region of PRORP domain-containing protein</fullName>
    </recommendedName>
</protein>
<dbReference type="Pfam" id="PF01535">
    <property type="entry name" value="PPR"/>
    <property type="match status" value="2"/>
</dbReference>
<keyword evidence="2" id="KW-0677">Repeat</keyword>
<comment type="similarity">
    <text evidence="1">Belongs to the CCM1 family.</text>
</comment>
<evidence type="ECO:0000256" key="6">
    <source>
        <dbReference type="SAM" id="MobiDB-lite"/>
    </source>
</evidence>
<dbReference type="EMBL" id="QWIT01000238">
    <property type="protein sequence ID" value="RMZ27664.1"/>
    <property type="molecule type" value="Genomic_DNA"/>
</dbReference>
<sequence>MSPTIAPQTLLRLWTARLASKLALCGAMTYDLYQLSKSRSKDGALKLSVSEEGKRHLAKAARQEKERERERRSAKSVEDVFIGSLVAAGSCRRHASRVGCGWVAETRPRRERERMRKGWDAARRVQGPRREFSTYGRHGQHAALAVQPPEDEIKTDDIEISREEYHDLVETYDSPGEMMEPNIAPPPSSGTKQPHIPLAPRLVIPPDQEDLLPPEPRQVLEPDDEYHASTIHRLQRLLAREPGRISLPKLWSLYQSFPAELPPVRYLADDDLRLAFRHLNHVEFRSRSHDPDAYPRYLTLLEDCLAENIPITHSEWNSAIAFAGRWARYATNQEVKAAVEMWMRMERYGSPATNVTFNILFDVAIKAGRFALAETIFKELEARKMPLNRFFRTGMIYFAGMKGDGEGVRKAFRDLVAAEEIVDTAVMNCVILSLVRAGEPAAAEHVFGKMKHLYERKMGTSSPRSWHRQKELGTLLDRTARRLRREKKSHESSFFGGQFSAEGRREEVQKLSPIQPNARTYRILIHHRCYTTGDLARVQELVEEMKREGWHVHGSVYVHIFRGFCAWGGTSHTAWSRTVLEEIWANFLEQCRPIAPPPPPSSEPLSTEPLSPTSDRITSPPPDPSAADIENPSAVDSSTEDLATDDSFFDAEESEEDRAPYVTRTLAHAAVRAFYKGAGPNRMQQVWKEIEDRWRDAEEEHKESIRVLMQKLVGGWSR</sequence>
<feature type="repeat" description="PPR" evidence="5">
    <location>
        <begin position="517"/>
        <end position="552"/>
    </location>
</feature>
<name>A0A3M7IQ79_HORWE</name>
<evidence type="ECO:0000256" key="2">
    <source>
        <dbReference type="ARBA" id="ARBA00022737"/>
    </source>
</evidence>
<feature type="region of interest" description="Disordered" evidence="6">
    <location>
        <begin position="594"/>
        <end position="641"/>
    </location>
</feature>
<dbReference type="PANTHER" id="PTHR47936">
    <property type="entry name" value="PPR_LONG DOMAIN-CONTAINING PROTEIN"/>
    <property type="match status" value="1"/>
</dbReference>
<reference evidence="7 8" key="1">
    <citation type="journal article" date="2018" name="BMC Genomics">
        <title>Genomic evidence for intraspecific hybridization in a clonal and extremely halotolerant yeast.</title>
        <authorList>
            <person name="Gostincar C."/>
            <person name="Stajich J.E."/>
            <person name="Zupancic J."/>
            <person name="Zalar P."/>
            <person name="Gunde-Cimerman N."/>
        </authorList>
    </citation>
    <scope>NUCLEOTIDE SEQUENCE [LARGE SCALE GENOMIC DNA]</scope>
    <source>
        <strain evidence="7 8">EXF-120</strain>
    </source>
</reference>
<dbReference type="AlphaFoldDB" id="A0A3M7IQ79"/>
<accession>A0A3M7IQ79</accession>
<proteinExistence type="inferred from homology"/>
<dbReference type="PROSITE" id="PS51375">
    <property type="entry name" value="PPR"/>
    <property type="match status" value="1"/>
</dbReference>
<dbReference type="Proteomes" id="UP000281677">
    <property type="component" value="Unassembled WGS sequence"/>
</dbReference>
<comment type="subunit">
    <text evidence="4">Binds to mitochondrial small subunit 15S rRNA.</text>
</comment>
<dbReference type="NCBIfam" id="TIGR00756">
    <property type="entry name" value="PPR"/>
    <property type="match status" value="1"/>
</dbReference>
<evidence type="ECO:0008006" key="9">
    <source>
        <dbReference type="Google" id="ProtNLM"/>
    </source>
</evidence>
<feature type="compositionally biased region" description="Low complexity" evidence="6">
    <location>
        <begin position="603"/>
        <end position="614"/>
    </location>
</feature>
<dbReference type="InterPro" id="IPR002885">
    <property type="entry name" value="PPR_rpt"/>
</dbReference>
<evidence type="ECO:0000313" key="8">
    <source>
        <dbReference type="Proteomes" id="UP000281677"/>
    </source>
</evidence>
<evidence type="ECO:0000256" key="5">
    <source>
        <dbReference type="PROSITE-ProRule" id="PRU00708"/>
    </source>
</evidence>
<organism evidence="7 8">
    <name type="scientific">Hortaea werneckii</name>
    <name type="common">Black yeast</name>
    <name type="synonym">Cladosporium werneckii</name>
    <dbReference type="NCBI Taxonomy" id="91943"/>
    <lineage>
        <taxon>Eukaryota</taxon>
        <taxon>Fungi</taxon>
        <taxon>Dikarya</taxon>
        <taxon>Ascomycota</taxon>
        <taxon>Pezizomycotina</taxon>
        <taxon>Dothideomycetes</taxon>
        <taxon>Dothideomycetidae</taxon>
        <taxon>Mycosphaerellales</taxon>
        <taxon>Teratosphaeriaceae</taxon>
        <taxon>Hortaea</taxon>
    </lineage>
</organism>
<evidence type="ECO:0000256" key="1">
    <source>
        <dbReference type="ARBA" id="ARBA00006192"/>
    </source>
</evidence>